<organism evidence="2 4">
    <name type="scientific">Papaver nudicaule</name>
    <name type="common">Iceland poppy</name>
    <dbReference type="NCBI Taxonomy" id="74823"/>
    <lineage>
        <taxon>Eukaryota</taxon>
        <taxon>Viridiplantae</taxon>
        <taxon>Streptophyta</taxon>
        <taxon>Embryophyta</taxon>
        <taxon>Tracheophyta</taxon>
        <taxon>Spermatophyta</taxon>
        <taxon>Magnoliopsida</taxon>
        <taxon>Ranunculales</taxon>
        <taxon>Papaveraceae</taxon>
        <taxon>Papaveroideae</taxon>
        <taxon>Papaver</taxon>
    </lineage>
</organism>
<evidence type="ECO:0000256" key="1">
    <source>
        <dbReference type="SAM" id="MobiDB-lite"/>
    </source>
</evidence>
<comment type="caution">
    <text evidence="2">The sequence shown here is derived from an EMBL/GenBank/DDBJ whole genome shotgun (WGS) entry which is preliminary data.</text>
</comment>
<name>A0AA41SEK6_PAPNU</name>
<evidence type="ECO:0000313" key="2">
    <source>
        <dbReference type="EMBL" id="MCL7035206.1"/>
    </source>
</evidence>
<accession>A0AA41SEK6</accession>
<feature type="non-terminal residue" evidence="2">
    <location>
        <position position="1"/>
    </location>
</feature>
<evidence type="ECO:0000313" key="3">
    <source>
        <dbReference type="EMBL" id="MCL7038411.1"/>
    </source>
</evidence>
<gene>
    <name evidence="3" type="ORF">MKW94_014723</name>
    <name evidence="2" type="ORF">MKW94_015550</name>
</gene>
<dbReference type="AlphaFoldDB" id="A0AA41SEK6"/>
<keyword evidence="4" id="KW-1185">Reference proteome</keyword>
<dbReference type="Proteomes" id="UP001177140">
    <property type="component" value="Unassembled WGS sequence"/>
</dbReference>
<dbReference type="EMBL" id="JAJJMA010154247">
    <property type="protein sequence ID" value="MCL7035206.1"/>
    <property type="molecule type" value="Genomic_DNA"/>
</dbReference>
<feature type="region of interest" description="Disordered" evidence="1">
    <location>
        <begin position="1"/>
        <end position="41"/>
    </location>
</feature>
<sequence>MTANSKVLHELSAGQTKIYDSGADEPQQQSEVHYQHPPPAPGILHHGVASSSVEYMIPHYEVGHAVAILQASYREVCLYSVM</sequence>
<dbReference type="EMBL" id="JAJJMA010190208">
    <property type="protein sequence ID" value="MCL7038411.1"/>
    <property type="molecule type" value="Genomic_DNA"/>
</dbReference>
<protein>
    <submittedName>
        <fullName evidence="2">Uncharacterized protein</fullName>
    </submittedName>
</protein>
<proteinExistence type="predicted"/>
<evidence type="ECO:0000313" key="4">
    <source>
        <dbReference type="Proteomes" id="UP001177140"/>
    </source>
</evidence>
<reference evidence="2" key="1">
    <citation type="submission" date="2022-03" db="EMBL/GenBank/DDBJ databases">
        <title>A functionally conserved STORR gene fusion in Papaver species that diverged 16.8 million years ago.</title>
        <authorList>
            <person name="Catania T."/>
        </authorList>
    </citation>
    <scope>NUCLEOTIDE SEQUENCE</scope>
    <source>
        <strain evidence="2">S-191538</strain>
    </source>
</reference>